<accession>A0AAQ1PG38</accession>
<evidence type="ECO:0000313" key="3">
    <source>
        <dbReference type="Proteomes" id="UP000294335"/>
    </source>
</evidence>
<dbReference type="InterPro" id="IPR024230">
    <property type="entry name" value="GspL_cyto_dom"/>
</dbReference>
<dbReference type="Proteomes" id="UP000294335">
    <property type="component" value="Unassembled WGS sequence"/>
</dbReference>
<reference evidence="2 3" key="1">
    <citation type="submission" date="2018-02" db="EMBL/GenBank/DDBJ databases">
        <authorList>
            <person name="Dubost A."/>
        </authorList>
    </citation>
    <scope>NUCLEOTIDE SEQUENCE [LARGE SCALE GENOMIC DNA]</scope>
    <source>
        <strain evidence="3">JV551A3</strain>
    </source>
</reference>
<dbReference type="AlphaFoldDB" id="A0AAQ1PG38"/>
<proteinExistence type="predicted"/>
<sequence>MLRCGSEEQMSENWLYLLPEGAAAADAQWPVWLRTADGNLTKGRLGELASTLVEPTVVVVPMEMLGSCEIGPVPGKRPKPETLAYAAEDQLAAPLETLHLVFGPADAQGHRRALVIERQVMAELIGLLKTHGIDPLGIHVDANLLGAEQPCALWLEGRWLLGGHAGPWLVAGPQAAEVLARQLPAVAWQDQPAAHAGQALNHQTVDDALHIFAKGRALALNLRQGPFRRRGPAVPWHPLAGGALLAFAMIGFAEYLRVERLSQSTAQLHAENIQAFQRWAPGQAVAGDLATQISALAFRPRPTTTVEGLVSLTEHLVETGNITVERAVSSPTEGWRMDVVAQGFDDLERLRKRAPAVLMDQARQAEQGVRATLIWKEAR</sequence>
<dbReference type="NCBIfam" id="TIGR01709">
    <property type="entry name" value="typeII_sec_gspL"/>
    <property type="match status" value="1"/>
</dbReference>
<gene>
    <name evidence="2" type="ORF">JV551A3_V1_2320105</name>
</gene>
<keyword evidence="3" id="KW-1185">Reference proteome</keyword>
<evidence type="ECO:0000313" key="2">
    <source>
        <dbReference type="EMBL" id="SPO64097.1"/>
    </source>
</evidence>
<name>A0AAQ1PG38_9PSED</name>
<dbReference type="GO" id="GO:0015627">
    <property type="term" value="C:type II protein secretion system complex"/>
    <property type="evidence" value="ECO:0007669"/>
    <property type="project" value="InterPro"/>
</dbReference>
<protein>
    <submittedName>
        <fullName evidence="2">Type II secretion system protein L</fullName>
    </submittedName>
</protein>
<dbReference type="SUPFAM" id="SSF53067">
    <property type="entry name" value="Actin-like ATPase domain"/>
    <property type="match status" value="1"/>
</dbReference>
<dbReference type="InterPro" id="IPR007812">
    <property type="entry name" value="T2SS_protein-GspL"/>
</dbReference>
<dbReference type="Gene3D" id="3.30.420.380">
    <property type="match status" value="1"/>
</dbReference>
<dbReference type="GO" id="GO:0015628">
    <property type="term" value="P:protein secretion by the type II secretion system"/>
    <property type="evidence" value="ECO:0007669"/>
    <property type="project" value="InterPro"/>
</dbReference>
<dbReference type="GO" id="GO:0009276">
    <property type="term" value="C:Gram-negative-bacterium-type cell wall"/>
    <property type="evidence" value="ECO:0007669"/>
    <property type="project" value="InterPro"/>
</dbReference>
<evidence type="ECO:0000259" key="1">
    <source>
        <dbReference type="Pfam" id="PF05134"/>
    </source>
</evidence>
<dbReference type="InterPro" id="IPR043129">
    <property type="entry name" value="ATPase_NBD"/>
</dbReference>
<dbReference type="Pfam" id="PF05134">
    <property type="entry name" value="T2SSL"/>
    <property type="match status" value="1"/>
</dbReference>
<organism evidence="2 3">
    <name type="scientific">Pseudomonas inefficax</name>
    <dbReference type="NCBI Taxonomy" id="2078786"/>
    <lineage>
        <taxon>Bacteria</taxon>
        <taxon>Pseudomonadati</taxon>
        <taxon>Pseudomonadota</taxon>
        <taxon>Gammaproteobacteria</taxon>
        <taxon>Pseudomonadales</taxon>
        <taxon>Pseudomonadaceae</taxon>
        <taxon>Pseudomonas</taxon>
    </lineage>
</organism>
<dbReference type="EMBL" id="OPYN01000232">
    <property type="protein sequence ID" value="SPO64097.1"/>
    <property type="molecule type" value="Genomic_DNA"/>
</dbReference>
<dbReference type="CDD" id="cd24017">
    <property type="entry name" value="ASKHA_T2SSL_N"/>
    <property type="match status" value="1"/>
</dbReference>
<feature type="domain" description="GspL cytoplasmic actin-ATPase-like" evidence="1">
    <location>
        <begin position="24"/>
        <end position="229"/>
    </location>
</feature>
<comment type="caution">
    <text evidence="2">The sequence shown here is derived from an EMBL/GenBank/DDBJ whole genome shotgun (WGS) entry which is preliminary data.</text>
</comment>